<dbReference type="SMART" id="SM00184">
    <property type="entry name" value="RING"/>
    <property type="match status" value="1"/>
</dbReference>
<keyword evidence="10" id="KW-1185">Reference proteome</keyword>
<dbReference type="Gene3D" id="1.20.1540.10">
    <property type="entry name" value="Rhomboid-like"/>
    <property type="match status" value="1"/>
</dbReference>
<dbReference type="PANTHER" id="PTHR43731:SF26">
    <property type="entry name" value="RHOMBOID-LIKE PROTEIN 10, CHLOROPLASTIC"/>
    <property type="match status" value="1"/>
</dbReference>
<gene>
    <name evidence="9" type="ORF">DH2020_011170</name>
</gene>
<keyword evidence="6" id="KW-0862">Zinc</keyword>
<keyword evidence="4 7" id="KW-1133">Transmembrane helix</keyword>
<dbReference type="InterPro" id="IPR035952">
    <property type="entry name" value="Rhomboid-like_sf"/>
</dbReference>
<dbReference type="PANTHER" id="PTHR43731">
    <property type="entry name" value="RHOMBOID PROTEASE"/>
    <property type="match status" value="1"/>
</dbReference>
<keyword evidence="5 7" id="KW-0472">Membrane</keyword>
<dbReference type="Pfam" id="PF13639">
    <property type="entry name" value="zf-RING_2"/>
    <property type="match status" value="1"/>
</dbReference>
<organism evidence="9 10">
    <name type="scientific">Rehmannia glutinosa</name>
    <name type="common">Chinese foxglove</name>
    <dbReference type="NCBI Taxonomy" id="99300"/>
    <lineage>
        <taxon>Eukaryota</taxon>
        <taxon>Viridiplantae</taxon>
        <taxon>Streptophyta</taxon>
        <taxon>Embryophyta</taxon>
        <taxon>Tracheophyta</taxon>
        <taxon>Spermatophyta</taxon>
        <taxon>Magnoliopsida</taxon>
        <taxon>eudicotyledons</taxon>
        <taxon>Gunneridae</taxon>
        <taxon>Pentapetalae</taxon>
        <taxon>asterids</taxon>
        <taxon>lamiids</taxon>
        <taxon>Lamiales</taxon>
        <taxon>Orobanchaceae</taxon>
        <taxon>Rehmannieae</taxon>
        <taxon>Rehmannia</taxon>
    </lineage>
</organism>
<evidence type="ECO:0000256" key="4">
    <source>
        <dbReference type="ARBA" id="ARBA00022989"/>
    </source>
</evidence>
<evidence type="ECO:0000256" key="3">
    <source>
        <dbReference type="ARBA" id="ARBA00022692"/>
    </source>
</evidence>
<proteinExistence type="inferred from homology"/>
<dbReference type="InterPro" id="IPR013083">
    <property type="entry name" value="Znf_RING/FYVE/PHD"/>
</dbReference>
<comment type="similarity">
    <text evidence="2">Belongs to the peptidase S54 family.</text>
</comment>
<reference evidence="9 10" key="1">
    <citation type="journal article" date="2021" name="Comput. Struct. Biotechnol. J.">
        <title>De novo genome assembly of the potent medicinal plant Rehmannia glutinosa using nanopore technology.</title>
        <authorList>
            <person name="Ma L."/>
            <person name="Dong C."/>
            <person name="Song C."/>
            <person name="Wang X."/>
            <person name="Zheng X."/>
            <person name="Niu Y."/>
            <person name="Chen S."/>
            <person name="Feng W."/>
        </authorList>
    </citation>
    <scope>NUCLEOTIDE SEQUENCE [LARGE SCALE GENOMIC DNA]</scope>
    <source>
        <strain evidence="9">DH-2019</strain>
    </source>
</reference>
<keyword evidence="6" id="KW-0863">Zinc-finger</keyword>
<dbReference type="Pfam" id="PF01694">
    <property type="entry name" value="Rhomboid"/>
    <property type="match status" value="1"/>
</dbReference>
<evidence type="ECO:0000256" key="1">
    <source>
        <dbReference type="ARBA" id="ARBA00004141"/>
    </source>
</evidence>
<dbReference type="InterPro" id="IPR001841">
    <property type="entry name" value="Znf_RING"/>
</dbReference>
<dbReference type="SUPFAM" id="SSF57850">
    <property type="entry name" value="RING/U-box"/>
    <property type="match status" value="1"/>
</dbReference>
<accession>A0ABR0XCN7</accession>
<sequence length="664" mass="74392">MSTIRRPGITVNGVHRTRTYHYYWCRHCQRSIRTTTTDPTEILCPRCFRQIRHELDVSRPRPLLESRLEPSPGARVLDALAQMLDPPQQPQNPGPDQIPGPNHRAWILLQFIGPDDNRPVSPPGNNFSPDNGLEQFVQELTQNDRPGPPAAPESAIRALPVVELTTEHLKNDSCCPVCKDEFAVGVQVKELPCRHFYHTECIIPWLHIHNTCPVCRHEIRGLFSDNSNNNTYNSNFRDDDYDFEGLVFGEEEEGMNWDSRNWRWMQLFSLRPFSLVLNFAQLCLDFLDDRVNVSRGGKVFKTCALNIGTKQLKDQSTNSIALSIKFEGAKRMMGLPMPSDPNYSIPIFGAGPTPTNHFMSTAAVALRLSDALHRRFHLGFLLRSSLKSISHLGDVPLWKDMCHERALQFTGFNCFQWSFNALSSTLMSLSFFNGEESGSNKDFGKPQSRTSRRDLFEGRQWTNILLAANVLVYIAQYVSDGKLLFWGAKINGLISKGQLWRLVTSSFLHANIGHLLVNCYSLNSIGPSVENICGPKRYLTIYITSAIASSAMSYWFCTSPAVGASGAIFGLVGSFAMFVLRHRGMVKGTEGDLKHIAQVIVLNMAIGLLSQGIDNWGHVGGLIGGAAASWLLGPAWEFESVSRDGRKVFADKAPIFSLIRRHPK</sequence>
<comment type="caution">
    <text evidence="9">The sequence shown here is derived from an EMBL/GenBank/DDBJ whole genome shotgun (WGS) entry which is preliminary data.</text>
</comment>
<evidence type="ECO:0000259" key="8">
    <source>
        <dbReference type="PROSITE" id="PS50089"/>
    </source>
</evidence>
<comment type="subcellular location">
    <subcellularLocation>
        <location evidence="1">Membrane</location>
        <topology evidence="1">Multi-pass membrane protein</topology>
    </subcellularLocation>
</comment>
<feature type="transmembrane region" description="Helical" evidence="7">
    <location>
        <begin position="562"/>
        <end position="580"/>
    </location>
</feature>
<keyword evidence="6" id="KW-0479">Metal-binding</keyword>
<dbReference type="EMBL" id="JABTTQ020000005">
    <property type="protein sequence ID" value="KAK6156922.1"/>
    <property type="molecule type" value="Genomic_DNA"/>
</dbReference>
<dbReference type="InterPro" id="IPR022764">
    <property type="entry name" value="Peptidase_S54_rhomboid_dom"/>
</dbReference>
<evidence type="ECO:0000313" key="10">
    <source>
        <dbReference type="Proteomes" id="UP001318860"/>
    </source>
</evidence>
<evidence type="ECO:0000256" key="5">
    <source>
        <dbReference type="ARBA" id="ARBA00023136"/>
    </source>
</evidence>
<dbReference type="Gene3D" id="3.30.40.10">
    <property type="entry name" value="Zinc/RING finger domain, C3HC4 (zinc finger)"/>
    <property type="match status" value="1"/>
</dbReference>
<evidence type="ECO:0000313" key="9">
    <source>
        <dbReference type="EMBL" id="KAK6156922.1"/>
    </source>
</evidence>
<feature type="domain" description="RING-type" evidence="8">
    <location>
        <begin position="175"/>
        <end position="216"/>
    </location>
</feature>
<dbReference type="PROSITE" id="PS50089">
    <property type="entry name" value="ZF_RING_2"/>
    <property type="match status" value="1"/>
</dbReference>
<dbReference type="Proteomes" id="UP001318860">
    <property type="component" value="Unassembled WGS sequence"/>
</dbReference>
<name>A0ABR0XCN7_REHGL</name>
<protein>
    <recommendedName>
        <fullName evidence="8">RING-type domain-containing protein</fullName>
    </recommendedName>
</protein>
<keyword evidence="3 7" id="KW-0812">Transmembrane</keyword>
<dbReference type="SUPFAM" id="SSF144091">
    <property type="entry name" value="Rhomboid-like"/>
    <property type="match status" value="1"/>
</dbReference>
<evidence type="ECO:0000256" key="2">
    <source>
        <dbReference type="ARBA" id="ARBA00009045"/>
    </source>
</evidence>
<evidence type="ECO:0000256" key="6">
    <source>
        <dbReference type="PROSITE-ProRule" id="PRU00175"/>
    </source>
</evidence>
<dbReference type="InterPro" id="IPR050925">
    <property type="entry name" value="Rhomboid_protease_S54"/>
</dbReference>
<evidence type="ECO:0000256" key="7">
    <source>
        <dbReference type="SAM" id="Phobius"/>
    </source>
</evidence>